<protein>
    <recommendedName>
        <fullName evidence="6">Ribonuclease P protein component</fullName>
        <ecNumber evidence="6">3.1.26.5</ecNumber>
    </recommendedName>
</protein>
<dbReference type="Gene3D" id="3.30.230.10">
    <property type="match status" value="1"/>
</dbReference>
<keyword evidence="4" id="KW-0378">Hydrolase</keyword>
<dbReference type="GO" id="GO:0000049">
    <property type="term" value="F:tRNA binding"/>
    <property type="evidence" value="ECO:0007669"/>
    <property type="project" value="InterPro"/>
</dbReference>
<dbReference type="InterPro" id="IPR014721">
    <property type="entry name" value="Ribsml_uS5_D2-typ_fold_subgr"/>
</dbReference>
<keyword evidence="5" id="KW-0694">RNA-binding</keyword>
<gene>
    <name evidence="7" type="ORF">A2592_00885</name>
</gene>
<evidence type="ECO:0000256" key="6">
    <source>
        <dbReference type="NCBIfam" id="TIGR00188"/>
    </source>
</evidence>
<proteinExistence type="predicted"/>
<dbReference type="AlphaFoldDB" id="A0A1F6FSS9"/>
<keyword evidence="1" id="KW-0819">tRNA processing</keyword>
<comment type="caution">
    <text evidence="7">The sequence shown here is derived from an EMBL/GenBank/DDBJ whole genome shotgun (WGS) entry which is preliminary data.</text>
</comment>
<evidence type="ECO:0000313" key="8">
    <source>
        <dbReference type="Proteomes" id="UP000179230"/>
    </source>
</evidence>
<sequence length="111" mass="12721">MFKKSQRLSRPQFTTFFKQGVRFQAPELTLIYNANTPLSVSVVVGKKVFKNAVDRNRLRRRIYAGCKRYFDANKVVLGSYIIITKPLAIRLTRLATITATEQILARIGNSR</sequence>
<dbReference type="GO" id="GO:0004526">
    <property type="term" value="F:ribonuclease P activity"/>
    <property type="evidence" value="ECO:0007669"/>
    <property type="project" value="UniProtKB-UniRule"/>
</dbReference>
<organism evidence="7 8">
    <name type="scientific">Candidatus Kaiserbacteria bacterium RIFOXYD1_FULL_42_15</name>
    <dbReference type="NCBI Taxonomy" id="1798532"/>
    <lineage>
        <taxon>Bacteria</taxon>
        <taxon>Candidatus Kaiseribacteriota</taxon>
    </lineage>
</organism>
<dbReference type="Pfam" id="PF00825">
    <property type="entry name" value="Ribonuclease_P"/>
    <property type="match status" value="1"/>
</dbReference>
<keyword evidence="2" id="KW-0540">Nuclease</keyword>
<dbReference type="EC" id="3.1.26.5" evidence="6"/>
<evidence type="ECO:0000256" key="3">
    <source>
        <dbReference type="ARBA" id="ARBA00022759"/>
    </source>
</evidence>
<reference evidence="7 8" key="1">
    <citation type="journal article" date="2016" name="Nat. Commun.">
        <title>Thousands of microbial genomes shed light on interconnected biogeochemical processes in an aquifer system.</title>
        <authorList>
            <person name="Anantharaman K."/>
            <person name="Brown C.T."/>
            <person name="Hug L.A."/>
            <person name="Sharon I."/>
            <person name="Castelle C.J."/>
            <person name="Probst A.J."/>
            <person name="Thomas B.C."/>
            <person name="Singh A."/>
            <person name="Wilkins M.J."/>
            <person name="Karaoz U."/>
            <person name="Brodie E.L."/>
            <person name="Williams K.H."/>
            <person name="Hubbard S.S."/>
            <person name="Banfield J.F."/>
        </authorList>
    </citation>
    <scope>NUCLEOTIDE SEQUENCE [LARGE SCALE GENOMIC DNA]</scope>
</reference>
<accession>A0A1F6FSS9</accession>
<name>A0A1F6FSS9_9BACT</name>
<dbReference type="GO" id="GO:0008033">
    <property type="term" value="P:tRNA processing"/>
    <property type="evidence" value="ECO:0007669"/>
    <property type="project" value="UniProtKB-KW"/>
</dbReference>
<dbReference type="Proteomes" id="UP000179230">
    <property type="component" value="Unassembled WGS sequence"/>
</dbReference>
<dbReference type="InterPro" id="IPR020568">
    <property type="entry name" value="Ribosomal_Su5_D2-typ_SF"/>
</dbReference>
<dbReference type="EMBL" id="MFMT01000011">
    <property type="protein sequence ID" value="OGG88909.1"/>
    <property type="molecule type" value="Genomic_DNA"/>
</dbReference>
<keyword evidence="3" id="KW-0255">Endonuclease</keyword>
<evidence type="ECO:0000256" key="5">
    <source>
        <dbReference type="ARBA" id="ARBA00022884"/>
    </source>
</evidence>
<dbReference type="SUPFAM" id="SSF54211">
    <property type="entry name" value="Ribosomal protein S5 domain 2-like"/>
    <property type="match status" value="1"/>
</dbReference>
<dbReference type="InterPro" id="IPR000100">
    <property type="entry name" value="RNase_P"/>
</dbReference>
<evidence type="ECO:0000256" key="1">
    <source>
        <dbReference type="ARBA" id="ARBA00022694"/>
    </source>
</evidence>
<evidence type="ECO:0000256" key="2">
    <source>
        <dbReference type="ARBA" id="ARBA00022722"/>
    </source>
</evidence>
<evidence type="ECO:0000256" key="4">
    <source>
        <dbReference type="ARBA" id="ARBA00022801"/>
    </source>
</evidence>
<evidence type="ECO:0000313" key="7">
    <source>
        <dbReference type="EMBL" id="OGG88909.1"/>
    </source>
</evidence>
<dbReference type="NCBIfam" id="TIGR00188">
    <property type="entry name" value="rnpA"/>
    <property type="match status" value="1"/>
</dbReference>